<dbReference type="InterPro" id="IPR002586">
    <property type="entry name" value="CobQ/CobB/MinD/ParA_Nub-bd_dom"/>
</dbReference>
<dbReference type="EMBL" id="BAAATZ010000013">
    <property type="protein sequence ID" value="GAA2728885.1"/>
    <property type="molecule type" value="Genomic_DNA"/>
</dbReference>
<feature type="compositionally biased region" description="Low complexity" evidence="1">
    <location>
        <begin position="162"/>
        <end position="179"/>
    </location>
</feature>
<name>A0ABN3UAV0_9ACTN</name>
<evidence type="ECO:0000313" key="3">
    <source>
        <dbReference type="EMBL" id="GAA2728885.1"/>
    </source>
</evidence>
<reference evidence="3 4" key="1">
    <citation type="journal article" date="2019" name="Int. J. Syst. Evol. Microbiol.">
        <title>The Global Catalogue of Microorganisms (GCM) 10K type strain sequencing project: providing services to taxonomists for standard genome sequencing and annotation.</title>
        <authorList>
            <consortium name="The Broad Institute Genomics Platform"/>
            <consortium name="The Broad Institute Genome Sequencing Center for Infectious Disease"/>
            <person name="Wu L."/>
            <person name="Ma J."/>
        </authorList>
    </citation>
    <scope>NUCLEOTIDE SEQUENCE [LARGE SCALE GENOMIC DNA]</scope>
    <source>
        <strain evidence="3 4">JCM 8201</strain>
    </source>
</reference>
<gene>
    <name evidence="3" type="ORF">GCM10010439_38100</name>
</gene>
<dbReference type="Gene3D" id="3.40.50.300">
    <property type="entry name" value="P-loop containing nucleotide triphosphate hydrolases"/>
    <property type="match status" value="1"/>
</dbReference>
<dbReference type="Proteomes" id="UP001501842">
    <property type="component" value="Unassembled WGS sequence"/>
</dbReference>
<comment type="caution">
    <text evidence="3">The sequence shown here is derived from an EMBL/GenBank/DDBJ whole genome shotgun (WGS) entry which is preliminary data.</text>
</comment>
<keyword evidence="4" id="KW-1185">Reference proteome</keyword>
<feature type="compositionally biased region" description="Pro residues" evidence="1">
    <location>
        <begin position="61"/>
        <end position="72"/>
    </location>
</feature>
<dbReference type="RefSeq" id="WP_344451832.1">
    <property type="nucleotide sequence ID" value="NZ_BAAATZ010000013.1"/>
</dbReference>
<accession>A0ABN3UAV0</accession>
<dbReference type="InterPro" id="IPR050625">
    <property type="entry name" value="ParA/MinD_ATPase"/>
</dbReference>
<dbReference type="PANTHER" id="PTHR43384">
    <property type="entry name" value="SEPTUM SITE-DETERMINING PROTEIN MIND HOMOLOG, CHLOROPLASTIC-RELATED"/>
    <property type="match status" value="1"/>
</dbReference>
<evidence type="ECO:0000259" key="2">
    <source>
        <dbReference type="Pfam" id="PF01656"/>
    </source>
</evidence>
<feature type="domain" description="CobQ/CobB/MinD/ParA nucleotide binding" evidence="2">
    <location>
        <begin position="355"/>
        <end position="398"/>
    </location>
</feature>
<organism evidence="3 4">
    <name type="scientific">Actinocorallia aurantiaca</name>
    <dbReference type="NCBI Taxonomy" id="46204"/>
    <lineage>
        <taxon>Bacteria</taxon>
        <taxon>Bacillati</taxon>
        <taxon>Actinomycetota</taxon>
        <taxon>Actinomycetes</taxon>
        <taxon>Streptosporangiales</taxon>
        <taxon>Thermomonosporaceae</taxon>
        <taxon>Actinocorallia</taxon>
    </lineage>
</organism>
<dbReference type="Pfam" id="PF01656">
    <property type="entry name" value="CbiA"/>
    <property type="match status" value="1"/>
</dbReference>
<proteinExistence type="predicted"/>
<dbReference type="InterPro" id="IPR027417">
    <property type="entry name" value="P-loop_NTPase"/>
</dbReference>
<evidence type="ECO:0000313" key="4">
    <source>
        <dbReference type="Proteomes" id="UP001501842"/>
    </source>
</evidence>
<sequence>MPDWQLSTLRALGLPSRGLAGGSPPVPVDPLTSPVVPPNPFATRRDRAPASSVVSAAARPQPSPPQGAPEPRPGQSGPTAQHAPGTSFAADPHAGQSSLAAPVHGGTAPPASPAADPERSAPTAFTPAGPLEQDETAAYGDATAPPGAHRALPADARPERNPAAYGDAAAPTTDAPPGAHRALPADARPERNPAVYGDAAAPAMPHSPGVPPGEAALGTGVRPDQNTASVYGNPIAPGAPHSPEAVVPSEAALGAGAASVYGDEVSPGVPYAAGEAHGGHAGVRVEEASWAQGANPAGTPVADDLMRRMRHGDPLARRVGRGMRRAVGARAAQAVREQEAAAGILGQVVSSCRRIAVTSLRGGAGKTTVTALVARTIAAHRGDRTLVLDADPSLGSLPLRLGVNAERTYRGLTTLPNWEAAQSYLTQAGERLWVASASSSRALTTELSLGEFQTAQGEFSRYFGISLVDCGPGLTSDLHQGILASSHAQILIAPATADGALSTRSALDWFLRSPHAHLLQRTLVVLVTHSPHLDGDLNRSRALLAAEGVPVIHLPYDRHLAAGTSVDPSLLAESSQATAVHLATAAFTRAIA</sequence>
<feature type="compositionally biased region" description="Low complexity" evidence="1">
    <location>
        <begin position="49"/>
        <end position="60"/>
    </location>
</feature>
<dbReference type="PANTHER" id="PTHR43384:SF14">
    <property type="entry name" value="ESX-1 SECRETION-ASSOCIATED PROTEIN ESPI"/>
    <property type="match status" value="1"/>
</dbReference>
<dbReference type="SUPFAM" id="SSF52540">
    <property type="entry name" value="P-loop containing nucleoside triphosphate hydrolases"/>
    <property type="match status" value="1"/>
</dbReference>
<feature type="region of interest" description="Disordered" evidence="1">
    <location>
        <begin position="14"/>
        <end position="185"/>
    </location>
</feature>
<protein>
    <recommendedName>
        <fullName evidence="2">CobQ/CobB/MinD/ParA nucleotide binding domain-containing protein</fullName>
    </recommendedName>
</protein>
<evidence type="ECO:0000256" key="1">
    <source>
        <dbReference type="SAM" id="MobiDB-lite"/>
    </source>
</evidence>